<organism evidence="1 2">
    <name type="scientific">Cetraspora pellucida</name>
    <dbReference type="NCBI Taxonomy" id="1433469"/>
    <lineage>
        <taxon>Eukaryota</taxon>
        <taxon>Fungi</taxon>
        <taxon>Fungi incertae sedis</taxon>
        <taxon>Mucoromycota</taxon>
        <taxon>Glomeromycotina</taxon>
        <taxon>Glomeromycetes</taxon>
        <taxon>Diversisporales</taxon>
        <taxon>Gigasporaceae</taxon>
        <taxon>Cetraspora</taxon>
    </lineage>
</organism>
<protein>
    <submittedName>
        <fullName evidence="1">10848_t:CDS:1</fullName>
    </submittedName>
</protein>
<keyword evidence="2" id="KW-1185">Reference proteome</keyword>
<sequence length="40" mass="4620">MRAWFGAVNRSGQDRRSFGPSEDRVIRSSLRRTERTIGPN</sequence>
<feature type="non-terminal residue" evidence="1">
    <location>
        <position position="40"/>
    </location>
</feature>
<reference evidence="1" key="1">
    <citation type="submission" date="2021-06" db="EMBL/GenBank/DDBJ databases">
        <authorList>
            <person name="Kallberg Y."/>
            <person name="Tangrot J."/>
            <person name="Rosling A."/>
        </authorList>
    </citation>
    <scope>NUCLEOTIDE SEQUENCE</scope>
    <source>
        <strain evidence="1">28 12/20/2015</strain>
    </source>
</reference>
<gene>
    <name evidence="1" type="ORF">SPELUC_LOCUS9608</name>
</gene>
<dbReference type="Proteomes" id="UP000789366">
    <property type="component" value="Unassembled WGS sequence"/>
</dbReference>
<name>A0ACA9NQS0_9GLOM</name>
<proteinExistence type="predicted"/>
<evidence type="ECO:0000313" key="2">
    <source>
        <dbReference type="Proteomes" id="UP000789366"/>
    </source>
</evidence>
<evidence type="ECO:0000313" key="1">
    <source>
        <dbReference type="EMBL" id="CAG8669893.1"/>
    </source>
</evidence>
<comment type="caution">
    <text evidence="1">The sequence shown here is derived from an EMBL/GenBank/DDBJ whole genome shotgun (WGS) entry which is preliminary data.</text>
</comment>
<accession>A0ACA9NQS0</accession>
<dbReference type="EMBL" id="CAJVPW010016434">
    <property type="protein sequence ID" value="CAG8669893.1"/>
    <property type="molecule type" value="Genomic_DNA"/>
</dbReference>